<dbReference type="Pfam" id="PF03087">
    <property type="entry name" value="BPS1"/>
    <property type="match status" value="1"/>
</dbReference>
<evidence type="ECO:0000256" key="1">
    <source>
        <dbReference type="SAM" id="MobiDB-lite"/>
    </source>
</evidence>
<protein>
    <submittedName>
        <fullName evidence="2">Uncharacterized protein</fullName>
    </submittedName>
</protein>
<dbReference type="PANTHER" id="PTHR33070">
    <property type="entry name" value="OS06G0725500 PROTEIN"/>
    <property type="match status" value="1"/>
</dbReference>
<gene>
    <name evidence="2" type="ORF">PVAP13_7NG106200</name>
</gene>
<name>A0A8T0Q065_PANVG</name>
<dbReference type="Proteomes" id="UP000823388">
    <property type="component" value="Chromosome 7N"/>
</dbReference>
<reference evidence="2" key="1">
    <citation type="submission" date="2020-05" db="EMBL/GenBank/DDBJ databases">
        <title>WGS assembly of Panicum virgatum.</title>
        <authorList>
            <person name="Lovell J.T."/>
            <person name="Jenkins J."/>
            <person name="Shu S."/>
            <person name="Juenger T.E."/>
            <person name="Schmutz J."/>
        </authorList>
    </citation>
    <scope>NUCLEOTIDE SEQUENCE</scope>
    <source>
        <strain evidence="2">AP13</strain>
    </source>
</reference>
<dbReference type="PANTHER" id="PTHR33070:SF117">
    <property type="match status" value="1"/>
</dbReference>
<keyword evidence="3" id="KW-1185">Reference proteome</keyword>
<evidence type="ECO:0000313" key="3">
    <source>
        <dbReference type="Proteomes" id="UP000823388"/>
    </source>
</evidence>
<feature type="non-terminal residue" evidence="2">
    <location>
        <position position="1"/>
    </location>
</feature>
<proteinExistence type="predicted"/>
<accession>A0A8T0Q065</accession>
<comment type="caution">
    <text evidence="2">The sequence shown here is derived from an EMBL/GenBank/DDBJ whole genome shotgun (WGS) entry which is preliminary data.</text>
</comment>
<dbReference type="EMBL" id="CM029050">
    <property type="protein sequence ID" value="KAG2566715.1"/>
    <property type="molecule type" value="Genomic_DNA"/>
</dbReference>
<organism evidence="2 3">
    <name type="scientific">Panicum virgatum</name>
    <name type="common">Blackwell switchgrass</name>
    <dbReference type="NCBI Taxonomy" id="38727"/>
    <lineage>
        <taxon>Eukaryota</taxon>
        <taxon>Viridiplantae</taxon>
        <taxon>Streptophyta</taxon>
        <taxon>Embryophyta</taxon>
        <taxon>Tracheophyta</taxon>
        <taxon>Spermatophyta</taxon>
        <taxon>Magnoliopsida</taxon>
        <taxon>Liliopsida</taxon>
        <taxon>Poales</taxon>
        <taxon>Poaceae</taxon>
        <taxon>PACMAD clade</taxon>
        <taxon>Panicoideae</taxon>
        <taxon>Panicodae</taxon>
        <taxon>Paniceae</taxon>
        <taxon>Panicinae</taxon>
        <taxon>Panicum</taxon>
        <taxon>Panicum sect. Hiantes</taxon>
    </lineage>
</organism>
<feature type="region of interest" description="Disordered" evidence="1">
    <location>
        <begin position="1"/>
        <end position="20"/>
    </location>
</feature>
<dbReference type="InterPro" id="IPR004320">
    <property type="entry name" value="BPS1_pln"/>
</dbReference>
<evidence type="ECO:0000313" key="2">
    <source>
        <dbReference type="EMBL" id="KAG2566715.1"/>
    </source>
</evidence>
<dbReference type="AlphaFoldDB" id="A0A8T0Q065"/>
<dbReference type="GO" id="GO:0048367">
    <property type="term" value="P:shoot system development"/>
    <property type="evidence" value="ECO:0007669"/>
    <property type="project" value="InterPro"/>
</dbReference>
<dbReference type="GO" id="GO:0048364">
    <property type="term" value="P:root development"/>
    <property type="evidence" value="ECO:0007669"/>
    <property type="project" value="InterPro"/>
</dbReference>
<sequence>ASVASILRSTSLPSGPRSEEINVEEQLKSLKATISSATTEKVADGVHASLNGQVILCQPQQRKTVEQELEKSLILLDLCTTMQDNFSEFKTIIQEMQHVIKRRDDSTLQAKIQSYIHLAKKVQKQFKKISKKPTTVDQDSCNVVRQLAEARQIGISMLESLPHLLSKQILTQGSSKWSFVSKVFHKTRVTCTCEEEHLQEMEMVIVVLESGVETLFRKLIQSRVSLLNTLSL</sequence>